<accession>I7M2W6</accession>
<evidence type="ECO:0000313" key="3">
    <source>
        <dbReference type="Proteomes" id="UP000009168"/>
    </source>
</evidence>
<dbReference type="KEGG" id="tet:TTHERM_00151450"/>
<feature type="compositionally biased region" description="Acidic residues" evidence="1">
    <location>
        <begin position="174"/>
        <end position="183"/>
    </location>
</feature>
<dbReference type="Proteomes" id="UP000009168">
    <property type="component" value="Unassembled WGS sequence"/>
</dbReference>
<organism evidence="2 3">
    <name type="scientific">Tetrahymena thermophila (strain SB210)</name>
    <dbReference type="NCBI Taxonomy" id="312017"/>
    <lineage>
        <taxon>Eukaryota</taxon>
        <taxon>Sar</taxon>
        <taxon>Alveolata</taxon>
        <taxon>Ciliophora</taxon>
        <taxon>Intramacronucleata</taxon>
        <taxon>Oligohymenophorea</taxon>
        <taxon>Hymenostomatida</taxon>
        <taxon>Tetrahymenina</taxon>
        <taxon>Tetrahymenidae</taxon>
        <taxon>Tetrahymena</taxon>
    </lineage>
</organism>
<feature type="compositionally biased region" description="Basic and acidic residues" evidence="1">
    <location>
        <begin position="90"/>
        <end position="102"/>
    </location>
</feature>
<protein>
    <submittedName>
        <fullName evidence="2">Uncharacterized protein</fullName>
    </submittedName>
</protein>
<gene>
    <name evidence="2" type="ORF">TTHERM_00151450</name>
</gene>
<dbReference type="InParanoid" id="I7M2W6"/>
<evidence type="ECO:0000256" key="1">
    <source>
        <dbReference type="SAM" id="MobiDB-lite"/>
    </source>
</evidence>
<name>I7M2W6_TETTS</name>
<dbReference type="OrthoDB" id="291199at2759"/>
<proteinExistence type="predicted"/>
<feature type="region of interest" description="Disordered" evidence="1">
    <location>
        <begin position="74"/>
        <end position="198"/>
    </location>
</feature>
<dbReference type="EMBL" id="GG662603">
    <property type="protein sequence ID" value="EAS01435.1"/>
    <property type="molecule type" value="Genomic_DNA"/>
</dbReference>
<keyword evidence="3" id="KW-1185">Reference proteome</keyword>
<feature type="compositionally biased region" description="Acidic residues" evidence="1">
    <location>
        <begin position="107"/>
        <end position="122"/>
    </location>
</feature>
<dbReference type="eggNOG" id="ENOG502R2VB">
    <property type="taxonomic scope" value="Eukaryota"/>
</dbReference>
<evidence type="ECO:0000313" key="2">
    <source>
        <dbReference type="EMBL" id="EAS01435.1"/>
    </source>
</evidence>
<dbReference type="RefSeq" id="XP_001021681.1">
    <property type="nucleotide sequence ID" value="XM_001021681.3"/>
</dbReference>
<dbReference type="GeneID" id="7840017"/>
<feature type="compositionally biased region" description="Basic and acidic residues" evidence="1">
    <location>
        <begin position="184"/>
        <end position="198"/>
    </location>
</feature>
<dbReference type="AlphaFoldDB" id="I7M2W6"/>
<reference evidence="3" key="1">
    <citation type="journal article" date="2006" name="PLoS Biol.">
        <title>Macronuclear genome sequence of the ciliate Tetrahymena thermophila, a model eukaryote.</title>
        <authorList>
            <person name="Eisen J.A."/>
            <person name="Coyne R.S."/>
            <person name="Wu M."/>
            <person name="Wu D."/>
            <person name="Thiagarajan M."/>
            <person name="Wortman J.R."/>
            <person name="Badger J.H."/>
            <person name="Ren Q."/>
            <person name="Amedeo P."/>
            <person name="Jones K.M."/>
            <person name="Tallon L.J."/>
            <person name="Delcher A.L."/>
            <person name="Salzberg S.L."/>
            <person name="Silva J.C."/>
            <person name="Haas B.J."/>
            <person name="Majoros W.H."/>
            <person name="Farzad M."/>
            <person name="Carlton J.M."/>
            <person name="Smith R.K. Jr."/>
            <person name="Garg J."/>
            <person name="Pearlman R.E."/>
            <person name="Karrer K.M."/>
            <person name="Sun L."/>
            <person name="Manning G."/>
            <person name="Elde N.C."/>
            <person name="Turkewitz A.P."/>
            <person name="Asai D.J."/>
            <person name="Wilkes D.E."/>
            <person name="Wang Y."/>
            <person name="Cai H."/>
            <person name="Collins K."/>
            <person name="Stewart B.A."/>
            <person name="Lee S.R."/>
            <person name="Wilamowska K."/>
            <person name="Weinberg Z."/>
            <person name="Ruzzo W.L."/>
            <person name="Wloga D."/>
            <person name="Gaertig J."/>
            <person name="Frankel J."/>
            <person name="Tsao C.-C."/>
            <person name="Gorovsky M.A."/>
            <person name="Keeling P.J."/>
            <person name="Waller R.F."/>
            <person name="Patron N.J."/>
            <person name="Cherry J.M."/>
            <person name="Stover N.A."/>
            <person name="Krieger C.J."/>
            <person name="del Toro C."/>
            <person name="Ryder H.F."/>
            <person name="Williamson S.C."/>
            <person name="Barbeau R.A."/>
            <person name="Hamilton E.P."/>
            <person name="Orias E."/>
        </authorList>
    </citation>
    <scope>NUCLEOTIDE SEQUENCE [LARGE SCALE GENOMIC DNA]</scope>
    <source>
        <strain evidence="3">SB210</strain>
    </source>
</reference>
<sequence length="424" mass="50261">MSKKYEIDGHDINKFQQYYIQENGKGFSLEDPPTKIYYFNKYGGWRDEIDGKVFYYDQDCNPWIENIPSDIEELQHSQDQDAQEGASQSDRYDQEIQQDLKDYSASSDDEEHCQDDEEEEHALEEMTSSSEQEYDYQENMKQEQQIQDDQNQKNTQIQKQQQQNLQSDHQERSEEQDDYEEEEKSQSNHQTDETNDSERFRKEYINELIDIIQQNKLETTCIHIEKIPADLNESDLLLSFGVSQKDQSNVLSIFYGPIEKEILDEDEEEEQKNDQEEEFEVKNAVLVVSSKDFAKQLVQNEGKPIVNYQDRDLYLDILTESKDYYPMPAISDQMYIRLLENIKNALLSGSKFSKLQIELTDSSQENLFKSLKQQYNYLNIDKLSNQILELDLDIKFSWKDTLISLWNYLYNTDKINIIKDVKLI</sequence>
<dbReference type="HOGENOM" id="CLU_648120_0_0_1"/>
<feature type="compositionally biased region" description="Low complexity" evidence="1">
    <location>
        <begin position="142"/>
        <end position="167"/>
    </location>
</feature>